<organism evidence="1 2">
    <name type="scientific">Rhodococcus tukisamuensis</name>
    <dbReference type="NCBI Taxonomy" id="168276"/>
    <lineage>
        <taxon>Bacteria</taxon>
        <taxon>Bacillati</taxon>
        <taxon>Actinomycetota</taxon>
        <taxon>Actinomycetes</taxon>
        <taxon>Mycobacteriales</taxon>
        <taxon>Nocardiaceae</taxon>
        <taxon>Rhodococcus</taxon>
    </lineage>
</organism>
<evidence type="ECO:0000313" key="1">
    <source>
        <dbReference type="EMBL" id="SDE10834.1"/>
    </source>
</evidence>
<keyword evidence="2" id="KW-1185">Reference proteome</keyword>
<reference evidence="1 2" key="1">
    <citation type="submission" date="2016-10" db="EMBL/GenBank/DDBJ databases">
        <authorList>
            <person name="de Groot N.N."/>
        </authorList>
    </citation>
    <scope>NUCLEOTIDE SEQUENCE [LARGE SCALE GENOMIC DNA]</scope>
    <source>
        <strain evidence="1 2">JCM 11308</strain>
    </source>
</reference>
<gene>
    <name evidence="1" type="ORF">SAMN05444580_11080</name>
</gene>
<accession>A0A1G7A7I6</accession>
<name>A0A1G7A7I6_9NOCA</name>
<dbReference type="Proteomes" id="UP000199417">
    <property type="component" value="Unassembled WGS sequence"/>
</dbReference>
<dbReference type="EMBL" id="FNAB01000010">
    <property type="protein sequence ID" value="SDE10834.1"/>
    <property type="molecule type" value="Genomic_DNA"/>
</dbReference>
<dbReference type="AlphaFoldDB" id="A0A1G7A7I6"/>
<proteinExistence type="predicted"/>
<evidence type="ECO:0000313" key="2">
    <source>
        <dbReference type="Proteomes" id="UP000199417"/>
    </source>
</evidence>
<protein>
    <submittedName>
        <fullName evidence="1">Uncharacterized protein</fullName>
    </submittedName>
</protein>
<sequence>MDFPPIWWLMPYGIVPDNIRVWVRDNASCWLGGYCP</sequence>